<evidence type="ECO:0000256" key="3">
    <source>
        <dbReference type="ARBA" id="ARBA00022679"/>
    </source>
</evidence>
<dbReference type="AlphaFoldDB" id="A0A517U0C6"/>
<dbReference type="KEGG" id="llh:I41_32810"/>
<dbReference type="Pfam" id="PF00534">
    <property type="entry name" value="Glycos_transf_1"/>
    <property type="match status" value="1"/>
</dbReference>
<dbReference type="EMBL" id="CP036339">
    <property type="protein sequence ID" value="QDT74087.1"/>
    <property type="molecule type" value="Genomic_DNA"/>
</dbReference>
<evidence type="ECO:0000259" key="5">
    <source>
        <dbReference type="Pfam" id="PF13439"/>
    </source>
</evidence>
<keyword evidence="2 6" id="KW-0328">Glycosyltransferase</keyword>
<evidence type="ECO:0000313" key="7">
    <source>
        <dbReference type="Proteomes" id="UP000317909"/>
    </source>
</evidence>
<dbReference type="Gene3D" id="3.40.50.2000">
    <property type="entry name" value="Glycogen Phosphorylase B"/>
    <property type="match status" value="2"/>
</dbReference>
<feature type="domain" description="Glycosyl transferase family 1" evidence="4">
    <location>
        <begin position="244"/>
        <end position="403"/>
    </location>
</feature>
<dbReference type="EC" id="2.4.1.21" evidence="6"/>
<name>A0A517U0C6_9BACT</name>
<dbReference type="InterPro" id="IPR028098">
    <property type="entry name" value="Glyco_trans_4-like_N"/>
</dbReference>
<dbReference type="GO" id="GO:0009011">
    <property type="term" value="F:alpha-1,4-glucan glucosyltransferase (ADP-glucose donor) activity"/>
    <property type="evidence" value="ECO:0007669"/>
    <property type="project" value="UniProtKB-EC"/>
</dbReference>
<protein>
    <submittedName>
        <fullName evidence="6">Capsular glucan synthase</fullName>
        <ecNumber evidence="6">2.4.1.21</ecNumber>
    </submittedName>
</protein>
<gene>
    <name evidence="6" type="primary">glgA_1</name>
    <name evidence="6" type="ORF">I41_32810</name>
</gene>
<evidence type="ECO:0000256" key="2">
    <source>
        <dbReference type="ARBA" id="ARBA00022676"/>
    </source>
</evidence>
<organism evidence="6 7">
    <name type="scientific">Lacipirellula limnantheis</name>
    <dbReference type="NCBI Taxonomy" id="2528024"/>
    <lineage>
        <taxon>Bacteria</taxon>
        <taxon>Pseudomonadati</taxon>
        <taxon>Planctomycetota</taxon>
        <taxon>Planctomycetia</taxon>
        <taxon>Pirellulales</taxon>
        <taxon>Lacipirellulaceae</taxon>
        <taxon>Lacipirellula</taxon>
    </lineage>
</organism>
<dbReference type="RefSeq" id="WP_145433879.1">
    <property type="nucleotide sequence ID" value="NZ_CP036339.1"/>
</dbReference>
<proteinExistence type="inferred from homology"/>
<dbReference type="OrthoDB" id="9802525at2"/>
<keyword evidence="3 6" id="KW-0808">Transferase</keyword>
<evidence type="ECO:0000259" key="4">
    <source>
        <dbReference type="Pfam" id="PF00534"/>
    </source>
</evidence>
<dbReference type="InterPro" id="IPR001296">
    <property type="entry name" value="Glyco_trans_1"/>
</dbReference>
<reference evidence="6 7" key="1">
    <citation type="submission" date="2019-02" db="EMBL/GenBank/DDBJ databases">
        <title>Deep-cultivation of Planctomycetes and their phenomic and genomic characterization uncovers novel biology.</title>
        <authorList>
            <person name="Wiegand S."/>
            <person name="Jogler M."/>
            <person name="Boedeker C."/>
            <person name="Pinto D."/>
            <person name="Vollmers J."/>
            <person name="Rivas-Marin E."/>
            <person name="Kohn T."/>
            <person name="Peeters S.H."/>
            <person name="Heuer A."/>
            <person name="Rast P."/>
            <person name="Oberbeckmann S."/>
            <person name="Bunk B."/>
            <person name="Jeske O."/>
            <person name="Meyerdierks A."/>
            <person name="Storesund J.E."/>
            <person name="Kallscheuer N."/>
            <person name="Luecker S."/>
            <person name="Lage O.M."/>
            <person name="Pohl T."/>
            <person name="Merkel B.J."/>
            <person name="Hornburger P."/>
            <person name="Mueller R.-W."/>
            <person name="Bruemmer F."/>
            <person name="Labrenz M."/>
            <person name="Spormann A.M."/>
            <person name="Op den Camp H."/>
            <person name="Overmann J."/>
            <person name="Amann R."/>
            <person name="Jetten M.S.M."/>
            <person name="Mascher T."/>
            <person name="Medema M.H."/>
            <person name="Devos D.P."/>
            <person name="Kaster A.-K."/>
            <person name="Ovreas L."/>
            <person name="Rohde M."/>
            <person name="Galperin M.Y."/>
            <person name="Jogler C."/>
        </authorList>
    </citation>
    <scope>NUCLEOTIDE SEQUENCE [LARGE SCALE GENOMIC DNA]</scope>
    <source>
        <strain evidence="6 7">I41</strain>
    </source>
</reference>
<dbReference type="PANTHER" id="PTHR12526:SF640">
    <property type="entry name" value="COLANIC ACID BIOSYNTHESIS GLYCOSYLTRANSFERASE WCAL-RELATED"/>
    <property type="match status" value="1"/>
</dbReference>
<accession>A0A517U0C6</accession>
<evidence type="ECO:0000256" key="1">
    <source>
        <dbReference type="ARBA" id="ARBA00009481"/>
    </source>
</evidence>
<dbReference type="Pfam" id="PF13439">
    <property type="entry name" value="Glyco_transf_4"/>
    <property type="match status" value="1"/>
</dbReference>
<dbReference type="CDD" id="cd03801">
    <property type="entry name" value="GT4_PimA-like"/>
    <property type="match status" value="1"/>
</dbReference>
<evidence type="ECO:0000313" key="6">
    <source>
        <dbReference type="EMBL" id="QDT74087.1"/>
    </source>
</evidence>
<keyword evidence="7" id="KW-1185">Reference proteome</keyword>
<feature type="domain" description="Glycosyltransferase subfamily 4-like N-terminal" evidence="5">
    <location>
        <begin position="126"/>
        <end position="228"/>
    </location>
</feature>
<comment type="similarity">
    <text evidence="1">Belongs to the glycosyltransferase group 1 family. Glycosyltransferase 4 subfamily.</text>
</comment>
<dbReference type="SUPFAM" id="SSF53756">
    <property type="entry name" value="UDP-Glycosyltransferase/glycogen phosphorylase"/>
    <property type="match status" value="1"/>
</dbReference>
<dbReference type="Proteomes" id="UP000317909">
    <property type="component" value="Chromosome"/>
</dbReference>
<sequence length="432" mass="47748">MRIAYLAAGAAGMYCGSCLHDNTLAAALLKLGEDVILAPIYTPIRTDEVDVSEPRVFYGGINAYLQQKFPLFRHTPRWLDGWLDHPALLRMATRNAASVDPAKLGDMTVSMLRGEQGNQRKELEKLVDWLVNDVKPDVVHLSNSMMLGLARLIRERGGPPLVCSLSGEDIFLEKLTPPYYEQARQLIRERAADVDAFVALNGYYADFMAEYMATPREKISVIPHGLDLAGHGDPHARQTDALRRIGFLARICHDKGLHLLVEAGERLSRADAPPFEIHAAGYLGAGDRKYLADIERRVARGPLAGRFTYHGELDRAAKIEFLQSLNVMAVPTVYRESKGLPVLEAWANATPVVLPEHGAFPELIADAGGGLLHRPLDADHLAQQIAVLLNAPDHARELGRRGQRAVADRYHSVAMAKQTIELYHRLLAAVPH</sequence>
<dbReference type="PANTHER" id="PTHR12526">
    <property type="entry name" value="GLYCOSYLTRANSFERASE"/>
    <property type="match status" value="1"/>
</dbReference>